<dbReference type="OrthoDB" id="9801978at2"/>
<comment type="similarity">
    <text evidence="5">Belongs to the alanine racemase family.</text>
</comment>
<keyword evidence="3 5" id="KW-0663">Pyridoxal phosphate</keyword>
<dbReference type="GO" id="GO:0016881">
    <property type="term" value="F:acid-amino acid ligase activity"/>
    <property type="evidence" value="ECO:0007669"/>
    <property type="project" value="InterPro"/>
</dbReference>
<comment type="function">
    <text evidence="5">Catalyzes the interconversion of L-alanine and D-alanine. May also act on other amino acids.</text>
</comment>
<dbReference type="GO" id="GO:0005829">
    <property type="term" value="C:cytosol"/>
    <property type="evidence" value="ECO:0007669"/>
    <property type="project" value="TreeGrafter"/>
</dbReference>
<dbReference type="SUPFAM" id="SSF63418">
    <property type="entry name" value="MurE/MurF N-terminal domain"/>
    <property type="match status" value="1"/>
</dbReference>
<sequence length="797" mass="87329">MKHEGDFPYPIGKLYGQYRSFDLVIDSRLVGDPARVLFFALPGERRDGHQFIAPLIRLGVRHFIVARDRYFSFRDEVAAAVASAPGPPPTINVVRDPAFTLRQLAALHRRQFDLPVVAITGSNGKTIVKNWLKELLASRYRVCSSPRSYNSLLGVPLSVWQLNADHEVGVFEVGISHPGDMDHLLHLLQPTHGVLTNVATAHLCNFDSADHLKAEKLRLFRRVKWLVLPQLEPLISLATRAVRRGKVLPWTGEGRHGLEMDGETLEVKFPELPPVYLENARSAAAAAYLLGIDVKTINWVAASFVPLSNRLEQRQGRDGGPVINDSYSNDYSALAAAITFAETLDPFGHLTLILGTVQEVPDLEARLNALLRGRVQRLIAVGQANRMLFADFPGAEFFPDVAALVQALDRLDFHRQTVLVKGASYEGLDQVATMLSRQLHRTTLLVDLTALRHNFRTYANGLPDDCRIIVMAKASAYGSGALPVARTLEDIGAHSLAVAYPEEGRELRTGGITLPIMVLNAEAYSFPLLAQYDLQPVIHRAEQLRWAANFGLSVHLELDTGMGRLGFQPEEFRNLLRTEGGLVGAPLASIFTHLAASDDPALDDFTRQQLATFDRLYEEYLACGGAPVPRHALNSNGISRFPRAAYDRVRLGIGLYGLGDDGLRMQLQPALTLTTTVTAVSTRPAGQTIGYGRRGRVDQEKSVAVISIGYADGLPRLAGEGRYAVRINNQLAPTIGSICMDMCTVDVTGIAGVTVGTDVVVFSPDHPIELLAAAAQTIPYEILTSIGPRVHRIYVGE</sequence>
<dbReference type="InterPro" id="IPR009006">
    <property type="entry name" value="Ala_racemase/Decarboxylase_C"/>
</dbReference>
<dbReference type="GO" id="GO:0030632">
    <property type="term" value="P:D-alanine biosynthetic process"/>
    <property type="evidence" value="ECO:0007669"/>
    <property type="project" value="UniProtKB-UniRule"/>
</dbReference>
<dbReference type="InterPro" id="IPR011079">
    <property type="entry name" value="Ala_racemase_C"/>
</dbReference>
<keyword evidence="10" id="KW-1185">Reference proteome</keyword>
<feature type="domain" description="Alanine racemase C-terminal" evidence="8">
    <location>
        <begin position="670"/>
        <end position="795"/>
    </location>
</feature>
<comment type="caution">
    <text evidence="9">The sequence shown here is derived from an EMBL/GenBank/DDBJ whole genome shotgun (WGS) entry which is preliminary data.</text>
</comment>
<proteinExistence type="inferred from homology"/>
<feature type="active site" description="Proton acceptor; specific for L-alanine" evidence="5">
    <location>
        <position position="691"/>
    </location>
</feature>
<evidence type="ECO:0000256" key="1">
    <source>
        <dbReference type="ARBA" id="ARBA00000316"/>
    </source>
</evidence>
<evidence type="ECO:0000313" key="10">
    <source>
        <dbReference type="Proteomes" id="UP000226437"/>
    </source>
</evidence>
<feature type="binding site" evidence="5 7">
    <location>
        <position position="740"/>
    </location>
    <ligand>
        <name>substrate</name>
    </ligand>
</feature>
<name>A0A2G0CJ43_9BACT</name>
<dbReference type="AlphaFoldDB" id="A0A2G0CJ43"/>
<comment type="catalytic activity">
    <reaction evidence="1 5">
        <text>L-alanine = D-alanine</text>
        <dbReference type="Rhea" id="RHEA:20249"/>
        <dbReference type="ChEBI" id="CHEBI:57416"/>
        <dbReference type="ChEBI" id="CHEBI:57972"/>
        <dbReference type="EC" id="5.1.1.1"/>
    </reaction>
</comment>
<evidence type="ECO:0000256" key="2">
    <source>
        <dbReference type="ARBA" id="ARBA00001933"/>
    </source>
</evidence>
<dbReference type="RefSeq" id="WP_099104936.1">
    <property type="nucleotide sequence ID" value="NZ_JAATJF010000001.1"/>
</dbReference>
<dbReference type="Pfam" id="PF01168">
    <property type="entry name" value="Ala_racemase_N"/>
    <property type="match status" value="1"/>
</dbReference>
<dbReference type="CDD" id="cd00430">
    <property type="entry name" value="PLPDE_III_AR"/>
    <property type="match status" value="1"/>
</dbReference>
<dbReference type="InterPro" id="IPR013221">
    <property type="entry name" value="Mur_ligase_cen"/>
</dbReference>
<evidence type="ECO:0000313" key="9">
    <source>
        <dbReference type="EMBL" id="PHK99957.1"/>
    </source>
</evidence>
<dbReference type="GO" id="GO:0008784">
    <property type="term" value="F:alanine racemase activity"/>
    <property type="evidence" value="ECO:0007669"/>
    <property type="project" value="UniProtKB-UniRule"/>
</dbReference>
<accession>A0A2G0CJ43</accession>
<evidence type="ECO:0000259" key="8">
    <source>
        <dbReference type="SMART" id="SM01005"/>
    </source>
</evidence>
<evidence type="ECO:0000256" key="6">
    <source>
        <dbReference type="PIRSR" id="PIRSR600821-50"/>
    </source>
</evidence>
<dbReference type="Pfam" id="PF00842">
    <property type="entry name" value="Ala_racemase_C"/>
    <property type="match status" value="1"/>
</dbReference>
<comment type="pathway">
    <text evidence="5">Amino-acid biosynthesis; D-alanine biosynthesis; D-alanine from L-alanine: step 1/1.</text>
</comment>
<dbReference type="EC" id="5.1.1.1" evidence="5"/>
<dbReference type="UniPathway" id="UPA00042">
    <property type="reaction ID" value="UER00497"/>
</dbReference>
<evidence type="ECO:0000256" key="5">
    <source>
        <dbReference type="HAMAP-Rule" id="MF_01201"/>
    </source>
</evidence>
<dbReference type="InterPro" id="IPR029066">
    <property type="entry name" value="PLP-binding_barrel"/>
</dbReference>
<dbReference type="SUPFAM" id="SSF50621">
    <property type="entry name" value="Alanine racemase C-terminal domain-like"/>
    <property type="match status" value="1"/>
</dbReference>
<gene>
    <name evidence="9" type="primary">alr</name>
    <name evidence="9" type="ORF">CGL56_02610</name>
</gene>
<dbReference type="InterPro" id="IPR036615">
    <property type="entry name" value="Mur_ligase_C_dom_sf"/>
</dbReference>
<dbReference type="Gene3D" id="3.40.1190.10">
    <property type="entry name" value="Mur-like, catalytic domain"/>
    <property type="match status" value="1"/>
</dbReference>
<dbReference type="Gene3D" id="2.40.37.10">
    <property type="entry name" value="Lyase, Ornithine Decarboxylase, Chain A, domain 1"/>
    <property type="match status" value="1"/>
</dbReference>
<protein>
    <recommendedName>
        <fullName evidence="5">Alanine racemase</fullName>
        <ecNumber evidence="5">5.1.1.1</ecNumber>
    </recommendedName>
</protein>
<dbReference type="InterPro" id="IPR036565">
    <property type="entry name" value="Mur-like_cat_sf"/>
</dbReference>
<dbReference type="Gene3D" id="3.20.20.10">
    <property type="entry name" value="Alanine racemase"/>
    <property type="match status" value="1"/>
</dbReference>
<dbReference type="SUPFAM" id="SSF53244">
    <property type="entry name" value="MurD-like peptide ligases, peptide-binding domain"/>
    <property type="match status" value="1"/>
</dbReference>
<dbReference type="FunFam" id="3.20.20.10:FF:000002">
    <property type="entry name" value="Alanine racemase"/>
    <property type="match status" value="1"/>
</dbReference>
<dbReference type="NCBIfam" id="TIGR00492">
    <property type="entry name" value="alr"/>
    <property type="match status" value="1"/>
</dbReference>
<feature type="modified residue" description="N6-(pyridoxal phosphate)lysine" evidence="5 6">
    <location>
        <position position="473"/>
    </location>
</feature>
<dbReference type="PANTHER" id="PTHR30511:SF0">
    <property type="entry name" value="ALANINE RACEMASE, CATABOLIC-RELATED"/>
    <property type="match status" value="1"/>
</dbReference>
<dbReference type="Pfam" id="PF08245">
    <property type="entry name" value="Mur_ligase_M"/>
    <property type="match status" value="1"/>
</dbReference>
<dbReference type="Gene3D" id="3.90.190.20">
    <property type="entry name" value="Mur ligase, C-terminal domain"/>
    <property type="match status" value="1"/>
</dbReference>
<dbReference type="SUPFAM" id="SSF51419">
    <property type="entry name" value="PLP-binding barrel"/>
    <property type="match status" value="1"/>
</dbReference>
<feature type="active site" description="Proton acceptor; specific for D-alanine" evidence="5">
    <location>
        <position position="473"/>
    </location>
</feature>
<dbReference type="EMBL" id="PDLO01000001">
    <property type="protein sequence ID" value="PHK99957.1"/>
    <property type="molecule type" value="Genomic_DNA"/>
</dbReference>
<dbReference type="PRINTS" id="PR00992">
    <property type="entry name" value="ALARACEMASE"/>
</dbReference>
<dbReference type="Proteomes" id="UP000226437">
    <property type="component" value="Unassembled WGS sequence"/>
</dbReference>
<dbReference type="InterPro" id="IPR035911">
    <property type="entry name" value="MurE/MurF_N"/>
</dbReference>
<dbReference type="InterPro" id="IPR000821">
    <property type="entry name" value="Ala_racemase"/>
</dbReference>
<keyword evidence="4 5" id="KW-0413">Isomerase</keyword>
<comment type="cofactor">
    <cofactor evidence="2 5 6">
        <name>pyridoxal 5'-phosphate</name>
        <dbReference type="ChEBI" id="CHEBI:597326"/>
    </cofactor>
</comment>
<dbReference type="Gene3D" id="3.40.1390.10">
    <property type="entry name" value="MurE/MurF, N-terminal domain"/>
    <property type="match status" value="1"/>
</dbReference>
<evidence type="ECO:0000256" key="4">
    <source>
        <dbReference type="ARBA" id="ARBA00023235"/>
    </source>
</evidence>
<dbReference type="PANTHER" id="PTHR30511">
    <property type="entry name" value="ALANINE RACEMASE"/>
    <property type="match status" value="1"/>
</dbReference>
<evidence type="ECO:0000256" key="3">
    <source>
        <dbReference type="ARBA" id="ARBA00022898"/>
    </source>
</evidence>
<dbReference type="GO" id="GO:0030170">
    <property type="term" value="F:pyridoxal phosphate binding"/>
    <property type="evidence" value="ECO:0007669"/>
    <property type="project" value="UniProtKB-UniRule"/>
</dbReference>
<dbReference type="HAMAP" id="MF_01201">
    <property type="entry name" value="Ala_racemase"/>
    <property type="match status" value="1"/>
</dbReference>
<dbReference type="SMART" id="SM01005">
    <property type="entry name" value="Ala_racemase_C"/>
    <property type="match status" value="1"/>
</dbReference>
<reference evidence="9 10" key="1">
    <citation type="submission" date="2017-10" db="EMBL/GenBank/DDBJ databases">
        <title>The draft genome sequence of Lewinella marina KCTC 32374.</title>
        <authorList>
            <person name="Wang K."/>
        </authorList>
    </citation>
    <scope>NUCLEOTIDE SEQUENCE [LARGE SCALE GENOMIC DNA]</scope>
    <source>
        <strain evidence="9 10">MKG-38</strain>
    </source>
</reference>
<feature type="binding site" evidence="5 7">
    <location>
        <position position="564"/>
    </location>
    <ligand>
        <name>substrate</name>
    </ligand>
</feature>
<dbReference type="GO" id="GO:0005524">
    <property type="term" value="F:ATP binding"/>
    <property type="evidence" value="ECO:0007669"/>
    <property type="project" value="InterPro"/>
</dbReference>
<organism evidence="9 10">
    <name type="scientific">Neolewinella marina</name>
    <dbReference type="NCBI Taxonomy" id="438751"/>
    <lineage>
        <taxon>Bacteria</taxon>
        <taxon>Pseudomonadati</taxon>
        <taxon>Bacteroidota</taxon>
        <taxon>Saprospiria</taxon>
        <taxon>Saprospirales</taxon>
        <taxon>Lewinellaceae</taxon>
        <taxon>Neolewinella</taxon>
    </lineage>
</organism>
<dbReference type="SUPFAM" id="SSF53623">
    <property type="entry name" value="MurD-like peptide ligases, catalytic domain"/>
    <property type="match status" value="1"/>
</dbReference>
<evidence type="ECO:0000256" key="7">
    <source>
        <dbReference type="PIRSR" id="PIRSR600821-52"/>
    </source>
</evidence>
<dbReference type="InterPro" id="IPR001608">
    <property type="entry name" value="Ala_racemase_N"/>
</dbReference>